<protein>
    <submittedName>
        <fullName evidence="1">Unannotated protein</fullName>
    </submittedName>
</protein>
<evidence type="ECO:0000313" key="1">
    <source>
        <dbReference type="EMBL" id="CAB4919770.1"/>
    </source>
</evidence>
<sequence length="72" mass="7649">MPGNSDVVALATRLSLGVAETGWGETTVTLPEGRWRDRITDVEHSGTVAVAELFASLPVALLVRDNEGESAR</sequence>
<accession>A0A6J7HU08</accession>
<dbReference type="EMBL" id="CAFBLX010000352">
    <property type="protein sequence ID" value="CAB4919770.1"/>
    <property type="molecule type" value="Genomic_DNA"/>
</dbReference>
<gene>
    <name evidence="1" type="ORF">UFOPK3472_03515</name>
</gene>
<dbReference type="AlphaFoldDB" id="A0A6J7HU08"/>
<proteinExistence type="predicted"/>
<reference evidence="1" key="1">
    <citation type="submission" date="2020-05" db="EMBL/GenBank/DDBJ databases">
        <authorList>
            <person name="Chiriac C."/>
            <person name="Salcher M."/>
            <person name="Ghai R."/>
            <person name="Kavagutti S V."/>
        </authorList>
    </citation>
    <scope>NUCLEOTIDE SEQUENCE</scope>
</reference>
<organism evidence="1">
    <name type="scientific">freshwater metagenome</name>
    <dbReference type="NCBI Taxonomy" id="449393"/>
    <lineage>
        <taxon>unclassified sequences</taxon>
        <taxon>metagenomes</taxon>
        <taxon>ecological metagenomes</taxon>
    </lineage>
</organism>
<name>A0A6J7HU08_9ZZZZ</name>